<comment type="caution">
    <text evidence="1">The sequence shown here is derived from an EMBL/GenBank/DDBJ whole genome shotgun (WGS) entry which is preliminary data.</text>
</comment>
<protein>
    <submittedName>
        <fullName evidence="1">Uncharacterized protein</fullName>
    </submittedName>
</protein>
<evidence type="ECO:0000313" key="1">
    <source>
        <dbReference type="EMBL" id="GAG22432.1"/>
    </source>
</evidence>
<sequence length="255" mass="27658">ETLPQRAATARSLLSKRGKMMGMNDDVVAELDRQFIRRVGPEAGKLTSSRWTIPASARKAGDIQAGEAKRLAAQAGVPEEKLAEVAGWATGQAPRATALAPTRGVPFGAGRTGWQKLPFVGKYMGHVGYGKGAAGGVPEALRPAEAFRMREAELAAKTELQMEKLAKKAGIKSEFLGKGRVRELPEAVTKARQEGKAIFVGTRAEHDLARRMAKTNKMPYNRAILEVQHMTPATKKALMAQEKPYFTPKVEQVGR</sequence>
<gene>
    <name evidence="1" type="ORF">S01H1_60669</name>
</gene>
<dbReference type="EMBL" id="BARS01039744">
    <property type="protein sequence ID" value="GAG22432.1"/>
    <property type="molecule type" value="Genomic_DNA"/>
</dbReference>
<feature type="non-terminal residue" evidence="1">
    <location>
        <position position="255"/>
    </location>
</feature>
<organism evidence="1">
    <name type="scientific">marine sediment metagenome</name>
    <dbReference type="NCBI Taxonomy" id="412755"/>
    <lineage>
        <taxon>unclassified sequences</taxon>
        <taxon>metagenomes</taxon>
        <taxon>ecological metagenomes</taxon>
    </lineage>
</organism>
<accession>X0WGW2</accession>
<name>X0WGW2_9ZZZZ</name>
<proteinExistence type="predicted"/>
<feature type="non-terminal residue" evidence="1">
    <location>
        <position position="1"/>
    </location>
</feature>
<dbReference type="AlphaFoldDB" id="X0WGW2"/>
<reference evidence="1" key="1">
    <citation type="journal article" date="2014" name="Front. Microbiol.">
        <title>High frequency of phylogenetically diverse reductive dehalogenase-homologous genes in deep subseafloor sedimentary metagenomes.</title>
        <authorList>
            <person name="Kawai M."/>
            <person name="Futagami T."/>
            <person name="Toyoda A."/>
            <person name="Takaki Y."/>
            <person name="Nishi S."/>
            <person name="Hori S."/>
            <person name="Arai W."/>
            <person name="Tsubouchi T."/>
            <person name="Morono Y."/>
            <person name="Uchiyama I."/>
            <person name="Ito T."/>
            <person name="Fujiyama A."/>
            <person name="Inagaki F."/>
            <person name="Takami H."/>
        </authorList>
    </citation>
    <scope>NUCLEOTIDE SEQUENCE</scope>
    <source>
        <strain evidence="1">Expedition CK06-06</strain>
    </source>
</reference>